<proteinExistence type="predicted"/>
<comment type="caution">
    <text evidence="1">The sequence shown here is derived from an EMBL/GenBank/DDBJ whole genome shotgun (WGS) entry which is preliminary data.</text>
</comment>
<sequence length="1299" mass="143876">MEVSRAHRRRRRPSHQRQKPSSIRLWDLGWGLWGAFKFVLASLLGEPLRRARLLTAGDTPSSLTSSPEKQQQQQSSRRRVSKSSSKASEVCGRSWNTWVAVLASPRAWLRAGTGFVWLLVCRWTSLINLTLRWTSAFLSALKDAKSTRRLEEELQGHVRESAHREVCKDGGKSCAHCNSTFNLLFNRKLHDLYFGIACFGLTYKLLNVIREFSNKGSDLGATEQEESDVQQHVESVIESLLGESLDSASVSRLYRHPLYEKTFADHRDKLLEGVSQFTRALLIALQGKQCEGDLTPTSTHARLKELIFNLTKDVETLPLLQEECKPKTKDASACSDASGSEDGDDIVCDTYEELLVVAVINKSDETAKFFELLISLFAEHIDVGCQSDIPLSDSGQEEEFTEETESDEFFWSRVKEDPFKYIIEEKIEEEITEAYTESDDERNRVLSDPEECSNIARPQVPFILDLSREHRVPFPEMGVDIVTPYALDSEEDELEGDDVDGRTGSAKGGEDTPARVWTTCVQDWEDNWLFRQRKRSAALGAFRGGRYAAYYDPINMVIPNPSDDCGRVRLGSKDLDELSEMSEKLSVGSLELSSASESEEEPGATDVFDKEPTTAAATNGNAKSAIVSRKSADAPTNWKYKSLVENEKDDKGFPKPPLRASLQMMQDSKSSGRPLTSTPKKDNKEHVSAAKIILKQLRIPTYAEPGARKQCKDPTLRFSLQPEAKTILHCGKIAKFVSTSRATNAPDFTVAPHIVELTGDSWVQISCTVSGYPEPRVWFLRDDLPLPDSEEERFCVENKGYGEWCLRMQSPTPEDEAKYIAVAGNSVGRAQSSITFRLSDLKVKPASKRTVKEASPHINNHQLSKRAVEKAESEGQLPVGRHPPLVIQRTWAERQATVQPAKVLLQSVNMPSGLNAVPLPNNPYSVENLSRRASESRRDSLTTAKTGSSFDTPLEDDNDEDGFCSPVLPSSYLRDYYINNPKLVALVEASSVRRSSSQSAKSLTSSGDPEETLHSFEEQGSSMGAFDSVNGTGRRRRRSEGEEEMGEELGNPSLPSVRELVLKFASQSAQSAVDGSNSESLPSPGQEFQSIFPDKKVILEEKALNGQGNAIQKERHATAKSQDAWSIKKDSDEPSVRPQPLPRKSLVHSLTARSLPREFREHAQRNLVPRRMNRTVVTSPASPPASGTLCEQVFQPHPLQTPAANNSNNNNVSAAAAGDVTPGYASDESSTSSSLGGGSGVPRQPSSGKRRPRVAASRGILQRTSYWDRRVEQGLLSDSSVTEEFPPLHEGHPDSSAKS</sequence>
<protein>
    <submittedName>
        <fullName evidence="1">Uncharacterized protein</fullName>
    </submittedName>
</protein>
<name>A0ACB8DH36_DERSI</name>
<reference evidence="1" key="1">
    <citation type="submission" date="2020-05" db="EMBL/GenBank/DDBJ databases">
        <title>Large-scale comparative analyses of tick genomes elucidate their genetic diversity and vector capacities.</title>
        <authorList>
            <person name="Jia N."/>
            <person name="Wang J."/>
            <person name="Shi W."/>
            <person name="Du L."/>
            <person name="Sun Y."/>
            <person name="Zhan W."/>
            <person name="Jiang J."/>
            <person name="Wang Q."/>
            <person name="Zhang B."/>
            <person name="Ji P."/>
            <person name="Sakyi L.B."/>
            <person name="Cui X."/>
            <person name="Yuan T."/>
            <person name="Jiang B."/>
            <person name="Yang W."/>
            <person name="Lam T.T.-Y."/>
            <person name="Chang Q."/>
            <person name="Ding S."/>
            <person name="Wang X."/>
            <person name="Zhu J."/>
            <person name="Ruan X."/>
            <person name="Zhao L."/>
            <person name="Wei J."/>
            <person name="Que T."/>
            <person name="Du C."/>
            <person name="Cheng J."/>
            <person name="Dai P."/>
            <person name="Han X."/>
            <person name="Huang E."/>
            <person name="Gao Y."/>
            <person name="Liu J."/>
            <person name="Shao H."/>
            <person name="Ye R."/>
            <person name="Li L."/>
            <person name="Wei W."/>
            <person name="Wang X."/>
            <person name="Wang C."/>
            <person name="Yang T."/>
            <person name="Huo Q."/>
            <person name="Li W."/>
            <person name="Guo W."/>
            <person name="Chen H."/>
            <person name="Zhou L."/>
            <person name="Ni X."/>
            <person name="Tian J."/>
            <person name="Zhou Y."/>
            <person name="Sheng Y."/>
            <person name="Liu T."/>
            <person name="Pan Y."/>
            <person name="Xia L."/>
            <person name="Li J."/>
            <person name="Zhao F."/>
            <person name="Cao W."/>
        </authorList>
    </citation>
    <scope>NUCLEOTIDE SEQUENCE</scope>
    <source>
        <strain evidence="1">Dsil-2018</strain>
    </source>
</reference>
<evidence type="ECO:0000313" key="2">
    <source>
        <dbReference type="Proteomes" id="UP000821865"/>
    </source>
</evidence>
<organism evidence="1 2">
    <name type="scientific">Dermacentor silvarum</name>
    <name type="common">Tick</name>
    <dbReference type="NCBI Taxonomy" id="543639"/>
    <lineage>
        <taxon>Eukaryota</taxon>
        <taxon>Metazoa</taxon>
        <taxon>Ecdysozoa</taxon>
        <taxon>Arthropoda</taxon>
        <taxon>Chelicerata</taxon>
        <taxon>Arachnida</taxon>
        <taxon>Acari</taxon>
        <taxon>Parasitiformes</taxon>
        <taxon>Ixodida</taxon>
        <taxon>Ixodoidea</taxon>
        <taxon>Ixodidae</taxon>
        <taxon>Rhipicephalinae</taxon>
        <taxon>Dermacentor</taxon>
    </lineage>
</organism>
<dbReference type="EMBL" id="CM023471">
    <property type="protein sequence ID" value="KAH7967375.1"/>
    <property type="molecule type" value="Genomic_DNA"/>
</dbReference>
<gene>
    <name evidence="1" type="ORF">HPB49_024323</name>
</gene>
<dbReference type="Proteomes" id="UP000821865">
    <property type="component" value="Chromosome 2"/>
</dbReference>
<evidence type="ECO:0000313" key="1">
    <source>
        <dbReference type="EMBL" id="KAH7967375.1"/>
    </source>
</evidence>
<keyword evidence="2" id="KW-1185">Reference proteome</keyword>
<accession>A0ACB8DH36</accession>